<keyword evidence="2" id="KW-1185">Reference proteome</keyword>
<dbReference type="Proteomes" id="UP000675881">
    <property type="component" value="Chromosome 6"/>
</dbReference>
<reference evidence="1" key="1">
    <citation type="submission" date="2021-02" db="EMBL/GenBank/DDBJ databases">
        <authorList>
            <person name="Bekaert M."/>
        </authorList>
    </citation>
    <scope>NUCLEOTIDE SEQUENCE</scope>
    <source>
        <strain evidence="1">IoA-00</strain>
    </source>
</reference>
<sequence length="144" mass="16064">MSIAEKVKSKKSLNTILADGCGVNTRPEKGAIRFVELELQQALRIIICLLHENELPFRHLFEEIDGKTEGPGNYTGFIGKTISSKDGLNLKPPEEGEMFEAADGKVHMIDYEIKNNDIDYLYPTCDLVQDGPIKGDLSILTRNL</sequence>
<protein>
    <submittedName>
        <fullName evidence="1">(salmon louse) hypothetical protein</fullName>
    </submittedName>
</protein>
<dbReference type="EMBL" id="HG994585">
    <property type="protein sequence ID" value="CAF2981252.1"/>
    <property type="molecule type" value="Genomic_DNA"/>
</dbReference>
<organism evidence="1 2">
    <name type="scientific">Lepeophtheirus salmonis</name>
    <name type="common">Salmon louse</name>
    <name type="synonym">Caligus salmonis</name>
    <dbReference type="NCBI Taxonomy" id="72036"/>
    <lineage>
        <taxon>Eukaryota</taxon>
        <taxon>Metazoa</taxon>
        <taxon>Ecdysozoa</taxon>
        <taxon>Arthropoda</taxon>
        <taxon>Crustacea</taxon>
        <taxon>Multicrustacea</taxon>
        <taxon>Hexanauplia</taxon>
        <taxon>Copepoda</taxon>
        <taxon>Siphonostomatoida</taxon>
        <taxon>Caligidae</taxon>
        <taxon>Lepeophtheirus</taxon>
    </lineage>
</organism>
<gene>
    <name evidence="1" type="ORF">LSAA_11192</name>
</gene>
<accession>A0A7R8D066</accession>
<proteinExistence type="predicted"/>
<dbReference type="AlphaFoldDB" id="A0A7R8D066"/>
<evidence type="ECO:0000313" key="1">
    <source>
        <dbReference type="EMBL" id="CAF2981252.1"/>
    </source>
</evidence>
<name>A0A7R8D066_LEPSM</name>
<evidence type="ECO:0000313" key="2">
    <source>
        <dbReference type="Proteomes" id="UP000675881"/>
    </source>
</evidence>